<dbReference type="Proteomes" id="UP000591131">
    <property type="component" value="Unassembled WGS sequence"/>
</dbReference>
<dbReference type="PROSITE" id="PS50020">
    <property type="entry name" value="WW_DOMAIN_2"/>
    <property type="match status" value="1"/>
</dbReference>
<accession>A0A7J6MVU7</accession>
<dbReference type="NCBIfam" id="TIGR01444">
    <property type="entry name" value="fkbM_fam"/>
    <property type="match status" value="1"/>
</dbReference>
<evidence type="ECO:0000313" key="7">
    <source>
        <dbReference type="Proteomes" id="UP000591131"/>
    </source>
</evidence>
<dbReference type="Gene3D" id="3.40.50.150">
    <property type="entry name" value="Vaccinia Virus protein VP39"/>
    <property type="match status" value="1"/>
</dbReference>
<dbReference type="CDD" id="cd00201">
    <property type="entry name" value="WW"/>
    <property type="match status" value="1"/>
</dbReference>
<feature type="domain" description="RRM" evidence="5">
    <location>
        <begin position="114"/>
        <end position="190"/>
    </location>
</feature>
<keyword evidence="7" id="KW-1185">Reference proteome</keyword>
<dbReference type="PANTHER" id="PTHR48027">
    <property type="entry name" value="HETEROGENEOUS NUCLEAR RIBONUCLEOPROTEIN 87F-RELATED"/>
    <property type="match status" value="1"/>
</dbReference>
<dbReference type="GO" id="GO:0003723">
    <property type="term" value="F:RNA binding"/>
    <property type="evidence" value="ECO:0007669"/>
    <property type="project" value="UniProtKB-UniRule"/>
</dbReference>
<dbReference type="InterPro" id="IPR006342">
    <property type="entry name" value="FkbM_mtfrase"/>
</dbReference>
<keyword evidence="1 2" id="KW-0694">RNA-binding</keyword>
<name>A0A7J6MVU7_PERCH</name>
<dbReference type="Pfam" id="PF05050">
    <property type="entry name" value="Methyltransf_21"/>
    <property type="match status" value="1"/>
</dbReference>
<feature type="domain" description="RRM" evidence="5">
    <location>
        <begin position="15"/>
        <end position="95"/>
    </location>
</feature>
<evidence type="ECO:0000259" key="5">
    <source>
        <dbReference type="PROSITE" id="PS50102"/>
    </source>
</evidence>
<protein>
    <submittedName>
        <fullName evidence="6">Uncharacterized protein</fullName>
    </submittedName>
</protein>
<comment type="caution">
    <text evidence="6">The sequence shown here is derived from an EMBL/GenBank/DDBJ whole genome shotgun (WGS) entry which is preliminary data.</text>
</comment>
<evidence type="ECO:0000256" key="3">
    <source>
        <dbReference type="SAM" id="MobiDB-lite"/>
    </source>
</evidence>
<evidence type="ECO:0000256" key="2">
    <source>
        <dbReference type="PROSITE-ProRule" id="PRU00176"/>
    </source>
</evidence>
<organism evidence="6 7">
    <name type="scientific">Perkinsus chesapeaki</name>
    <name type="common">Clam parasite</name>
    <name type="synonym">Perkinsus andrewsi</name>
    <dbReference type="NCBI Taxonomy" id="330153"/>
    <lineage>
        <taxon>Eukaryota</taxon>
        <taxon>Sar</taxon>
        <taxon>Alveolata</taxon>
        <taxon>Perkinsozoa</taxon>
        <taxon>Perkinsea</taxon>
        <taxon>Perkinsida</taxon>
        <taxon>Perkinsidae</taxon>
        <taxon>Perkinsus</taxon>
    </lineage>
</organism>
<sequence length="783" mass="85802">MVNIPRAIGACGGPVKLFVRGLPKSLTTDDILGIFQQYGGVEEVFIMKDRETQESRGLAFVRFRDLSEGQSAIAALNGKILPESGRPLTVIYAQGEADRLGLPKEAPGTRSQDTKLYVSGLGPSTEAAELRNIFEPFGRVTEVHVPGPHALYAFVRFTDEKDASRAISEVSGRVQVEGSQRALEVKLADPSSRGPVARRSTNTLPPPSSYGGLSPASNGYDHNPSQGQPRFVNAAAYGQTPPAAPDSGAQGQQPRTIGAWTEYFAMDGTPYYHNSQSNTVQWELPIEFKNPTAAHTAPQAKGPAGANIFVFSVPDAWTETDLRQHFDQFGRIISAKVVVDKQTGMSRGYGFISFDNCDAAARAVRGIMSGLGGRVTRPRLCSEESFEAVKCSLPVFQVSTMDGYVTPVETAGGGAGLDLRCDTKLLSFNLNNSNVPINVCLPPEDSDIIGRTIRRLGMWPQCEDLVHWWRAHLAIGGIFVDAGAHIGACSLHLGLSGLPDEVIAVEPNPAAGFYFEQSFAMNPELRERIQLHHAGVDNEVSTRHGQFAISHMAAGHLHGGYVQQRTWDLADPTKDVFVSYQSLTTTLDNLIPEGKRITLLKIDVEGFELRALQGARRLLSERRIDGIFFELNSIALWYSNTTVVELANYLLSFGYLLYDATQAADAEALGRAQLIRRVTCGLLDVPPWEKSVTGILFDMFARLGTTELQVVEPIPEECPWERLWCWDRGAEELKENCCTADQSKTSGCWDETYTRQRCCGNDPFYYPIAHPSSDLVFDPSTSM</sequence>
<feature type="domain" description="RRM" evidence="5">
    <location>
        <begin position="306"/>
        <end position="383"/>
    </location>
</feature>
<evidence type="ECO:0000259" key="4">
    <source>
        <dbReference type="PROSITE" id="PS50020"/>
    </source>
</evidence>
<evidence type="ECO:0000313" key="6">
    <source>
        <dbReference type="EMBL" id="KAF4675745.1"/>
    </source>
</evidence>
<dbReference type="Pfam" id="PF00076">
    <property type="entry name" value="RRM_1"/>
    <property type="match status" value="3"/>
</dbReference>
<dbReference type="EMBL" id="JAAPAO010000043">
    <property type="protein sequence ID" value="KAF4675745.1"/>
    <property type="molecule type" value="Genomic_DNA"/>
</dbReference>
<dbReference type="OrthoDB" id="267048at2759"/>
<proteinExistence type="predicted"/>
<dbReference type="SUPFAM" id="SSF51045">
    <property type="entry name" value="WW domain"/>
    <property type="match status" value="1"/>
</dbReference>
<dbReference type="InterPro" id="IPR035979">
    <property type="entry name" value="RBD_domain_sf"/>
</dbReference>
<dbReference type="SUPFAM" id="SSF53335">
    <property type="entry name" value="S-adenosyl-L-methionine-dependent methyltransferases"/>
    <property type="match status" value="1"/>
</dbReference>
<feature type="region of interest" description="Disordered" evidence="3">
    <location>
        <begin position="185"/>
        <end position="230"/>
    </location>
</feature>
<dbReference type="InterPro" id="IPR029063">
    <property type="entry name" value="SAM-dependent_MTases_sf"/>
</dbReference>
<gene>
    <name evidence="6" type="ORF">FOL47_007336</name>
</gene>
<feature type="domain" description="WW" evidence="4">
    <location>
        <begin position="254"/>
        <end position="287"/>
    </location>
</feature>
<dbReference type="Gene3D" id="2.20.70.10">
    <property type="match status" value="1"/>
</dbReference>
<dbReference type="SMART" id="SM00360">
    <property type="entry name" value="RRM"/>
    <property type="match status" value="3"/>
</dbReference>
<dbReference type="InterPro" id="IPR012677">
    <property type="entry name" value="Nucleotide-bd_a/b_plait_sf"/>
</dbReference>
<dbReference type="CDD" id="cd00590">
    <property type="entry name" value="RRM_SF"/>
    <property type="match status" value="1"/>
</dbReference>
<dbReference type="InterPro" id="IPR001202">
    <property type="entry name" value="WW_dom"/>
</dbReference>
<dbReference type="InterPro" id="IPR052462">
    <property type="entry name" value="SLIRP/GR-RBP-like"/>
</dbReference>
<dbReference type="PROSITE" id="PS50102">
    <property type="entry name" value="RRM"/>
    <property type="match status" value="3"/>
</dbReference>
<evidence type="ECO:0000256" key="1">
    <source>
        <dbReference type="ARBA" id="ARBA00022884"/>
    </source>
</evidence>
<dbReference type="InterPro" id="IPR000504">
    <property type="entry name" value="RRM_dom"/>
</dbReference>
<reference evidence="6 7" key="1">
    <citation type="submission" date="2020-04" db="EMBL/GenBank/DDBJ databases">
        <title>Perkinsus chesapeaki whole genome sequence.</title>
        <authorList>
            <person name="Bogema D.R."/>
        </authorList>
    </citation>
    <scope>NUCLEOTIDE SEQUENCE [LARGE SCALE GENOMIC DNA]</scope>
    <source>
        <strain evidence="6">ATCC PRA-425</strain>
    </source>
</reference>
<dbReference type="SUPFAM" id="SSF54928">
    <property type="entry name" value="RNA-binding domain, RBD"/>
    <property type="match status" value="2"/>
</dbReference>
<dbReference type="AlphaFoldDB" id="A0A7J6MVU7"/>
<dbReference type="InterPro" id="IPR036020">
    <property type="entry name" value="WW_dom_sf"/>
</dbReference>
<dbReference type="Gene3D" id="3.30.70.330">
    <property type="match status" value="3"/>
</dbReference>
<dbReference type="SMART" id="SM00456">
    <property type="entry name" value="WW"/>
    <property type="match status" value="1"/>
</dbReference>